<comment type="catalytic activity">
    <reaction evidence="1">
        <text>chorismate = isochorismate</text>
        <dbReference type="Rhea" id="RHEA:18985"/>
        <dbReference type="ChEBI" id="CHEBI:29748"/>
        <dbReference type="ChEBI" id="CHEBI:29780"/>
        <dbReference type="EC" id="5.4.4.2"/>
    </reaction>
</comment>
<organism evidence="7">
    <name type="scientific">marine sediment metagenome</name>
    <dbReference type="NCBI Taxonomy" id="412755"/>
    <lineage>
        <taxon>unclassified sequences</taxon>
        <taxon>metagenomes</taxon>
        <taxon>ecological metagenomes</taxon>
    </lineage>
</organism>
<dbReference type="PANTHER" id="PTHR42839:SF2">
    <property type="entry name" value="ISOCHORISMATE SYNTHASE ENTC"/>
    <property type="match status" value="1"/>
</dbReference>
<dbReference type="InterPro" id="IPR004561">
    <property type="entry name" value="IsoChor_synthase"/>
</dbReference>
<feature type="domain" description="Chorismate-utilising enzyme C-terminal" evidence="6">
    <location>
        <begin position="39"/>
        <end position="290"/>
    </location>
</feature>
<dbReference type="EC" id="5.4.4.2" evidence="3"/>
<evidence type="ECO:0000256" key="1">
    <source>
        <dbReference type="ARBA" id="ARBA00000799"/>
    </source>
</evidence>
<dbReference type="NCBIfam" id="TIGR00543">
    <property type="entry name" value="isochor_syn"/>
    <property type="match status" value="1"/>
</dbReference>
<keyword evidence="4" id="KW-0413">Isomerase</keyword>
<dbReference type="Pfam" id="PF00425">
    <property type="entry name" value="Chorismate_bind"/>
    <property type="match status" value="1"/>
</dbReference>
<dbReference type="SUPFAM" id="SSF56322">
    <property type="entry name" value="ADC synthase"/>
    <property type="match status" value="1"/>
</dbReference>
<evidence type="ECO:0000256" key="4">
    <source>
        <dbReference type="ARBA" id="ARBA00023235"/>
    </source>
</evidence>
<comment type="caution">
    <text evidence="7">The sequence shown here is derived from an EMBL/GenBank/DDBJ whole genome shotgun (WGS) entry which is preliminary data.</text>
</comment>
<accession>A0A0F9FIE0</accession>
<comment type="similarity">
    <text evidence="2">Belongs to the isochorismate synthase family.</text>
</comment>
<protein>
    <recommendedName>
        <fullName evidence="3">isochorismate synthase</fullName>
        <ecNumber evidence="3">5.4.4.2</ecNumber>
    </recommendedName>
    <alternativeName>
        <fullName evidence="5">Isochorismate mutase</fullName>
    </alternativeName>
</protein>
<dbReference type="PANTHER" id="PTHR42839">
    <property type="entry name" value="ISOCHORISMATE SYNTHASE ENTC"/>
    <property type="match status" value="1"/>
</dbReference>
<dbReference type="InterPro" id="IPR015890">
    <property type="entry name" value="Chorismate_C"/>
</dbReference>
<sequence length="303" mass="31922">AADAAADDLCRLLEGGVVVAEGERPEGGVAPAEEAEAGRWKDAVAAVVQDVRRGAIEKLVLARRLRARALGPVDPGPIIRRLRAGYGGCTVFAFARGESCFLGATPERLVRLDGGIVRADCLAGSIARGATEGEDQALGGALLADEKERHEHALVVRALRDALGPLCSSLSVPATPNLLSMPNVQHLHTPVEGAVNGERHVLELVERLHPTPAAGGLPTRAALPLIRSYEKFDRGWYSGPVGWVDGRGGGEFVVAIRSALLGGNQALLYAGCGIVAGSDPEREYEESCLKLRPMLWALNGNQT</sequence>
<dbReference type="PRINTS" id="PR00095">
    <property type="entry name" value="ANTSNTHASEI"/>
</dbReference>
<dbReference type="InterPro" id="IPR019999">
    <property type="entry name" value="Anth_synth_I-like"/>
</dbReference>
<dbReference type="Gene3D" id="3.60.120.10">
    <property type="entry name" value="Anthranilate synthase"/>
    <property type="match status" value="1"/>
</dbReference>
<reference evidence="7" key="1">
    <citation type="journal article" date="2015" name="Nature">
        <title>Complex archaea that bridge the gap between prokaryotes and eukaryotes.</title>
        <authorList>
            <person name="Spang A."/>
            <person name="Saw J.H."/>
            <person name="Jorgensen S.L."/>
            <person name="Zaremba-Niedzwiedzka K."/>
            <person name="Martijn J."/>
            <person name="Lind A.E."/>
            <person name="van Eijk R."/>
            <person name="Schleper C."/>
            <person name="Guy L."/>
            <person name="Ettema T.J."/>
        </authorList>
    </citation>
    <scope>NUCLEOTIDE SEQUENCE</scope>
</reference>
<evidence type="ECO:0000256" key="5">
    <source>
        <dbReference type="ARBA" id="ARBA00041564"/>
    </source>
</evidence>
<evidence type="ECO:0000259" key="6">
    <source>
        <dbReference type="Pfam" id="PF00425"/>
    </source>
</evidence>
<dbReference type="GO" id="GO:0008909">
    <property type="term" value="F:isochorismate synthase activity"/>
    <property type="evidence" value="ECO:0007669"/>
    <property type="project" value="UniProtKB-EC"/>
</dbReference>
<evidence type="ECO:0000256" key="2">
    <source>
        <dbReference type="ARBA" id="ARBA00005297"/>
    </source>
</evidence>
<dbReference type="AlphaFoldDB" id="A0A0F9FIE0"/>
<dbReference type="EMBL" id="LAZR01032446">
    <property type="protein sequence ID" value="KKL50862.1"/>
    <property type="molecule type" value="Genomic_DNA"/>
</dbReference>
<evidence type="ECO:0000256" key="3">
    <source>
        <dbReference type="ARBA" id="ARBA00012824"/>
    </source>
</evidence>
<dbReference type="InterPro" id="IPR005801">
    <property type="entry name" value="ADC_synthase"/>
</dbReference>
<name>A0A0F9FIE0_9ZZZZ</name>
<gene>
    <name evidence="7" type="ORF">LCGC14_2301260</name>
</gene>
<evidence type="ECO:0000313" key="7">
    <source>
        <dbReference type="EMBL" id="KKL50862.1"/>
    </source>
</evidence>
<proteinExistence type="inferred from homology"/>
<feature type="non-terminal residue" evidence="7">
    <location>
        <position position="1"/>
    </location>
</feature>